<dbReference type="Proteomes" id="UP000248616">
    <property type="component" value="Unassembled WGS sequence"/>
</dbReference>
<dbReference type="AlphaFoldDB" id="A0A2W7BSN8"/>
<protein>
    <submittedName>
        <fullName evidence="6">FMN reductase</fullName>
    </submittedName>
</protein>
<dbReference type="SUPFAM" id="SSF52218">
    <property type="entry name" value="Flavoproteins"/>
    <property type="match status" value="1"/>
</dbReference>
<evidence type="ECO:0000256" key="3">
    <source>
        <dbReference type="ARBA" id="ARBA00022643"/>
    </source>
</evidence>
<dbReference type="NCBIfam" id="TIGR03566">
    <property type="entry name" value="FMN_reduc_MsuE"/>
    <property type="match status" value="1"/>
</dbReference>
<dbReference type="EMBL" id="MZXV01000080">
    <property type="protein sequence ID" value="PZV33860.1"/>
    <property type="molecule type" value="Genomic_DNA"/>
</dbReference>
<dbReference type="Gene3D" id="3.40.50.360">
    <property type="match status" value="1"/>
</dbReference>
<dbReference type="InterPro" id="IPR051814">
    <property type="entry name" value="NAD(P)H-dep_FMN_reductase"/>
</dbReference>
<evidence type="ECO:0000313" key="6">
    <source>
        <dbReference type="EMBL" id="PZV33860.1"/>
    </source>
</evidence>
<dbReference type="InterPro" id="IPR019912">
    <property type="entry name" value="FMN_Rdtase_MsuE-like"/>
</dbReference>
<keyword evidence="4" id="KW-0560">Oxidoreductase</keyword>
<dbReference type="RefSeq" id="WP_111548916.1">
    <property type="nucleotide sequence ID" value="NZ_MZXV01000080.1"/>
</dbReference>
<organism evidence="6 7">
    <name type="scientific">Mesorhizobium kowhaii</name>
    <dbReference type="NCBI Taxonomy" id="1300272"/>
    <lineage>
        <taxon>Bacteria</taxon>
        <taxon>Pseudomonadati</taxon>
        <taxon>Pseudomonadota</taxon>
        <taxon>Alphaproteobacteria</taxon>
        <taxon>Hyphomicrobiales</taxon>
        <taxon>Phyllobacteriaceae</taxon>
        <taxon>Mesorhizobium</taxon>
    </lineage>
</organism>
<dbReference type="InterPro" id="IPR005025">
    <property type="entry name" value="FMN_Rdtase-like_dom"/>
</dbReference>
<keyword evidence="3" id="KW-0288">FMN</keyword>
<name>A0A2W7BSN8_9HYPH</name>
<reference evidence="7" key="1">
    <citation type="submission" date="2017-03" db="EMBL/GenBank/DDBJ databases">
        <authorList>
            <person name="Safronova V.I."/>
            <person name="Sazanova A.L."/>
            <person name="Chirak E.R."/>
        </authorList>
    </citation>
    <scope>NUCLEOTIDE SEQUENCE [LARGE SCALE GENOMIC DNA]</scope>
    <source>
        <strain evidence="7">Ach-343</strain>
    </source>
</reference>
<dbReference type="Pfam" id="PF03358">
    <property type="entry name" value="FMN_red"/>
    <property type="match status" value="1"/>
</dbReference>
<evidence type="ECO:0000256" key="4">
    <source>
        <dbReference type="ARBA" id="ARBA00023002"/>
    </source>
</evidence>
<dbReference type="GO" id="GO:0016491">
    <property type="term" value="F:oxidoreductase activity"/>
    <property type="evidence" value="ECO:0007669"/>
    <property type="project" value="UniProtKB-KW"/>
</dbReference>
<keyword evidence="7" id="KW-1185">Reference proteome</keyword>
<evidence type="ECO:0000259" key="5">
    <source>
        <dbReference type="Pfam" id="PF03358"/>
    </source>
</evidence>
<dbReference type="PANTHER" id="PTHR43408">
    <property type="entry name" value="FMN REDUCTASE (NADPH)"/>
    <property type="match status" value="1"/>
</dbReference>
<dbReference type="InterPro" id="IPR029039">
    <property type="entry name" value="Flavoprotein-like_sf"/>
</dbReference>
<evidence type="ECO:0000256" key="1">
    <source>
        <dbReference type="ARBA" id="ARBA00005990"/>
    </source>
</evidence>
<dbReference type="PANTHER" id="PTHR43408:SF2">
    <property type="entry name" value="FMN REDUCTASE (NADPH)"/>
    <property type="match status" value="1"/>
</dbReference>
<dbReference type="OrthoDB" id="1643408at2"/>
<proteinExistence type="inferred from homology"/>
<keyword evidence="2" id="KW-0285">Flavoprotein</keyword>
<accession>A0A2W7BSN8</accession>
<evidence type="ECO:0000256" key="2">
    <source>
        <dbReference type="ARBA" id="ARBA00022630"/>
    </source>
</evidence>
<gene>
    <name evidence="6" type="ORF">B5V02_37005</name>
</gene>
<sequence length="196" mass="21043">MNFHVERLRQNVVVLSGNTHRPSKSRTLAHHLGEALREKLSVTANFLDLVDAGRGLGAAFTRKELTPEALNVVEAIEQADALIVTTPVYNGSYAGLFKHLFDLIDPLTLVDRPVLIGATGGGQRHALVVEHQLRPLFGFYSALTVPSAVCGSDSDFADGKLVDPLVLARAGQAVDQFAALLSARQPRSNLVRLASG</sequence>
<comment type="similarity">
    <text evidence="1">Belongs to the SsuE family.</text>
</comment>
<evidence type="ECO:0000313" key="7">
    <source>
        <dbReference type="Proteomes" id="UP000248616"/>
    </source>
</evidence>
<comment type="caution">
    <text evidence="6">The sequence shown here is derived from an EMBL/GenBank/DDBJ whole genome shotgun (WGS) entry which is preliminary data.</text>
</comment>
<feature type="domain" description="NADPH-dependent FMN reductase-like" evidence="5">
    <location>
        <begin position="11"/>
        <end position="149"/>
    </location>
</feature>